<organism evidence="4 5">
    <name type="scientific">Knipowitschia caucasica</name>
    <name type="common">Caucasian dwarf goby</name>
    <name type="synonym">Pomatoschistus caucasicus</name>
    <dbReference type="NCBI Taxonomy" id="637954"/>
    <lineage>
        <taxon>Eukaryota</taxon>
        <taxon>Metazoa</taxon>
        <taxon>Chordata</taxon>
        <taxon>Craniata</taxon>
        <taxon>Vertebrata</taxon>
        <taxon>Euteleostomi</taxon>
        <taxon>Actinopterygii</taxon>
        <taxon>Neopterygii</taxon>
        <taxon>Teleostei</taxon>
        <taxon>Neoteleostei</taxon>
        <taxon>Acanthomorphata</taxon>
        <taxon>Gobiaria</taxon>
        <taxon>Gobiiformes</taxon>
        <taxon>Gobioidei</taxon>
        <taxon>Gobiidae</taxon>
        <taxon>Gobiinae</taxon>
        <taxon>Knipowitschia</taxon>
    </lineage>
</organism>
<feature type="compositionally biased region" description="Low complexity" evidence="1">
    <location>
        <begin position="80"/>
        <end position="98"/>
    </location>
</feature>
<keyword evidence="3" id="KW-0732">Signal</keyword>
<feature type="chain" id="PRO_5043943104" evidence="3">
    <location>
        <begin position="27"/>
        <end position="234"/>
    </location>
</feature>
<accession>A0AAV2JR45</accession>
<reference evidence="4 5" key="1">
    <citation type="submission" date="2024-04" db="EMBL/GenBank/DDBJ databases">
        <authorList>
            <person name="Waldvogel A.-M."/>
            <person name="Schoenle A."/>
        </authorList>
    </citation>
    <scope>NUCLEOTIDE SEQUENCE [LARGE SCALE GENOMIC DNA]</scope>
</reference>
<sequence>MKALSGLSSLWSYLMLVLSSATQIRAQDNVLPPIITSTPAPLDLRDLANDGQTSQSLVPHAHTSADVTDVFTTRAATHVSSAGAGATTSSTASEGTQTPLGSSTTQSSGIIVSSQPASTSLSGTPSVLPSTEPLGSLATASAAESTGGFQDIATYRDTPSQLNVGGEDVKRSGHPSLDPLLAGLLSVFIVTTAVIFVVLFLKFRHQNSNPEFHRLQDVPMDDLMEDTPLSRYTY</sequence>
<gene>
    <name evidence="4" type="ORF">KC01_LOCUS10927</name>
</gene>
<dbReference type="Proteomes" id="UP001497482">
    <property type="component" value="Chromosome 14"/>
</dbReference>
<keyword evidence="2" id="KW-0472">Membrane</keyword>
<evidence type="ECO:0000256" key="3">
    <source>
        <dbReference type="SAM" id="SignalP"/>
    </source>
</evidence>
<name>A0AAV2JR45_KNICA</name>
<feature type="region of interest" description="Disordered" evidence="1">
    <location>
        <begin position="80"/>
        <end position="133"/>
    </location>
</feature>
<keyword evidence="5" id="KW-1185">Reference proteome</keyword>
<proteinExistence type="predicted"/>
<evidence type="ECO:0000313" key="5">
    <source>
        <dbReference type="Proteomes" id="UP001497482"/>
    </source>
</evidence>
<evidence type="ECO:0000313" key="4">
    <source>
        <dbReference type="EMBL" id="CAL1579995.1"/>
    </source>
</evidence>
<feature type="transmembrane region" description="Helical" evidence="2">
    <location>
        <begin position="180"/>
        <end position="201"/>
    </location>
</feature>
<feature type="signal peptide" evidence="3">
    <location>
        <begin position="1"/>
        <end position="26"/>
    </location>
</feature>
<protein>
    <submittedName>
        <fullName evidence="4">Uncharacterized protein</fullName>
    </submittedName>
</protein>
<keyword evidence="2" id="KW-1133">Transmembrane helix</keyword>
<dbReference type="AlphaFoldDB" id="A0AAV2JR45"/>
<feature type="compositionally biased region" description="Polar residues" evidence="1">
    <location>
        <begin position="99"/>
        <end position="129"/>
    </location>
</feature>
<evidence type="ECO:0000256" key="1">
    <source>
        <dbReference type="SAM" id="MobiDB-lite"/>
    </source>
</evidence>
<evidence type="ECO:0000256" key="2">
    <source>
        <dbReference type="SAM" id="Phobius"/>
    </source>
</evidence>
<dbReference type="EMBL" id="OZ035836">
    <property type="protein sequence ID" value="CAL1579995.1"/>
    <property type="molecule type" value="Genomic_DNA"/>
</dbReference>
<keyword evidence="2" id="KW-0812">Transmembrane</keyword>